<feature type="transmembrane region" description="Helical" evidence="2">
    <location>
        <begin position="145"/>
        <end position="165"/>
    </location>
</feature>
<evidence type="ECO:0000313" key="4">
    <source>
        <dbReference type="Proteomes" id="UP000650467"/>
    </source>
</evidence>
<keyword evidence="4" id="KW-1185">Reference proteome</keyword>
<evidence type="ECO:0000313" key="3">
    <source>
        <dbReference type="EMBL" id="KAG2443809.1"/>
    </source>
</evidence>
<sequence length="238" mass="24876">MSCDCSISINFSMKKQGDPHVRCVMWTLGLVVAGSIILFGALGSIQNECGNEDPTLLAGINGFSSALSCKKLYRYYWFITSLAFVTAVYGLWVSATGGLVSSRGSVMGLLVVACLLTINMTEAFYGVMDVSKFETGTARDRSRTMYAGCIITAVFQAFGIIVVGMEQGATEEAAAKPVKEEKKKAAKEIEVPAAAPAPIAAPAAEPAPTAPAAAAPAAQHVSEATPAVALTVQEEQKA</sequence>
<keyword evidence="2" id="KW-1133">Transmembrane helix</keyword>
<reference evidence="3" key="1">
    <citation type="journal article" date="2020" name="bioRxiv">
        <title>Comparative genomics of Chlamydomonas.</title>
        <authorList>
            <person name="Craig R.J."/>
            <person name="Hasan A.R."/>
            <person name="Ness R.W."/>
            <person name="Keightley P.D."/>
        </authorList>
    </citation>
    <scope>NUCLEOTIDE SEQUENCE</scope>
    <source>
        <strain evidence="3">SAG 7.73</strain>
    </source>
</reference>
<gene>
    <name evidence="3" type="ORF">HXX76_002152</name>
</gene>
<feature type="compositionally biased region" description="Low complexity" evidence="1">
    <location>
        <begin position="200"/>
        <end position="218"/>
    </location>
</feature>
<feature type="transmembrane region" description="Helical" evidence="2">
    <location>
        <begin position="23"/>
        <end position="45"/>
    </location>
</feature>
<feature type="transmembrane region" description="Helical" evidence="2">
    <location>
        <begin position="106"/>
        <end position="125"/>
    </location>
</feature>
<feature type="transmembrane region" description="Helical" evidence="2">
    <location>
        <begin position="75"/>
        <end position="94"/>
    </location>
</feature>
<keyword evidence="2" id="KW-0812">Transmembrane</keyword>
<feature type="region of interest" description="Disordered" evidence="1">
    <location>
        <begin position="200"/>
        <end position="219"/>
    </location>
</feature>
<name>A0A835WAK0_CHLIN</name>
<organism evidence="3 4">
    <name type="scientific">Chlamydomonas incerta</name>
    <dbReference type="NCBI Taxonomy" id="51695"/>
    <lineage>
        <taxon>Eukaryota</taxon>
        <taxon>Viridiplantae</taxon>
        <taxon>Chlorophyta</taxon>
        <taxon>core chlorophytes</taxon>
        <taxon>Chlorophyceae</taxon>
        <taxon>CS clade</taxon>
        <taxon>Chlamydomonadales</taxon>
        <taxon>Chlamydomonadaceae</taxon>
        <taxon>Chlamydomonas</taxon>
    </lineage>
</organism>
<evidence type="ECO:0000256" key="1">
    <source>
        <dbReference type="SAM" id="MobiDB-lite"/>
    </source>
</evidence>
<keyword evidence="2" id="KW-0472">Membrane</keyword>
<dbReference type="OrthoDB" id="532229at2759"/>
<dbReference type="EMBL" id="JAEHOC010000003">
    <property type="protein sequence ID" value="KAG2443809.1"/>
    <property type="molecule type" value="Genomic_DNA"/>
</dbReference>
<dbReference type="Proteomes" id="UP000650467">
    <property type="component" value="Unassembled WGS sequence"/>
</dbReference>
<protein>
    <submittedName>
        <fullName evidence="3">Uncharacterized protein</fullName>
    </submittedName>
</protein>
<evidence type="ECO:0000256" key="2">
    <source>
        <dbReference type="SAM" id="Phobius"/>
    </source>
</evidence>
<comment type="caution">
    <text evidence="3">The sequence shown here is derived from an EMBL/GenBank/DDBJ whole genome shotgun (WGS) entry which is preliminary data.</text>
</comment>
<proteinExistence type="predicted"/>
<dbReference type="AlphaFoldDB" id="A0A835WAK0"/>
<accession>A0A835WAK0</accession>